<keyword evidence="3" id="KW-1185">Reference proteome</keyword>
<dbReference type="GO" id="GO:0006310">
    <property type="term" value="P:DNA recombination"/>
    <property type="evidence" value="ECO:0007669"/>
    <property type="project" value="UniProtKB-KW"/>
</dbReference>
<dbReference type="GO" id="GO:0015074">
    <property type="term" value="P:DNA integration"/>
    <property type="evidence" value="ECO:0007669"/>
    <property type="project" value="InterPro"/>
</dbReference>
<dbReference type="InterPro" id="IPR013762">
    <property type="entry name" value="Integrase-like_cat_sf"/>
</dbReference>
<organism evidence="2 3">
    <name type="scientific">Carbonactinospora thermoautotrophica</name>
    <dbReference type="NCBI Taxonomy" id="1469144"/>
    <lineage>
        <taxon>Bacteria</taxon>
        <taxon>Bacillati</taxon>
        <taxon>Actinomycetota</taxon>
        <taxon>Actinomycetes</taxon>
        <taxon>Kitasatosporales</taxon>
        <taxon>Carbonactinosporaceae</taxon>
        <taxon>Carbonactinospora</taxon>
    </lineage>
</organism>
<dbReference type="AlphaFoldDB" id="A0A132N0Q1"/>
<evidence type="ECO:0000313" key="3">
    <source>
        <dbReference type="Proteomes" id="UP000070188"/>
    </source>
</evidence>
<dbReference type="SUPFAM" id="SSF56349">
    <property type="entry name" value="DNA breaking-rejoining enzymes"/>
    <property type="match status" value="1"/>
</dbReference>
<accession>A0A132N0Q1</accession>
<protein>
    <submittedName>
        <fullName evidence="2">Phage integrase family protein</fullName>
    </submittedName>
</protein>
<dbReference type="OrthoDB" id="9805859at2"/>
<keyword evidence="1" id="KW-0233">DNA recombination</keyword>
<dbReference type="Proteomes" id="UP000070188">
    <property type="component" value="Unassembled WGS sequence"/>
</dbReference>
<reference evidence="3" key="1">
    <citation type="submission" date="2015-04" db="EMBL/GenBank/DDBJ databases">
        <title>Physiological reanalysis, assessment of diazotrophy, and genome sequences of multiple isolates of Streptomyces thermoautotrophicus.</title>
        <authorList>
            <person name="MacKellar D.C."/>
            <person name="Lieber L."/>
            <person name="Norman J."/>
            <person name="Bolger A."/>
            <person name="Tobin C."/>
            <person name="Murray J.W."/>
            <person name="Chang R."/>
            <person name="Ford T."/>
            <person name="Nguyen P.Q."/>
            <person name="Woodward J."/>
            <person name="Permingeat H."/>
            <person name="Joshi N.S."/>
            <person name="Silver P.A."/>
            <person name="Usadel B."/>
            <person name="Rutherford A.W."/>
            <person name="Friesen M."/>
            <person name="Prell J."/>
        </authorList>
    </citation>
    <scope>NUCLEOTIDE SEQUENCE [LARGE SCALE GENOMIC DNA]</scope>
    <source>
        <strain evidence="3">H1</strain>
    </source>
</reference>
<dbReference type="InterPro" id="IPR011010">
    <property type="entry name" value="DNA_brk_join_enz"/>
</dbReference>
<dbReference type="Gene3D" id="1.10.443.10">
    <property type="entry name" value="Intergrase catalytic core"/>
    <property type="match status" value="1"/>
</dbReference>
<gene>
    <name evidence="2" type="ORF">LI90_4233</name>
</gene>
<dbReference type="EMBL" id="LAXD01000001">
    <property type="protein sequence ID" value="KWX03182.1"/>
    <property type="molecule type" value="Genomic_DNA"/>
</dbReference>
<dbReference type="PATRIC" id="fig|1469144.10.peg.4543"/>
<dbReference type="GO" id="GO:0003677">
    <property type="term" value="F:DNA binding"/>
    <property type="evidence" value="ECO:0007669"/>
    <property type="project" value="InterPro"/>
</dbReference>
<name>A0A132N0Q1_9ACTN</name>
<evidence type="ECO:0000256" key="1">
    <source>
        <dbReference type="ARBA" id="ARBA00023172"/>
    </source>
</evidence>
<evidence type="ECO:0000313" key="2">
    <source>
        <dbReference type="EMBL" id="KWX03182.1"/>
    </source>
</evidence>
<dbReference type="RefSeq" id="WP_066890691.1">
    <property type="nucleotide sequence ID" value="NZ_LAXD01000001.1"/>
</dbReference>
<sequence length="98" mass="10643">MAELIKAYKKDNRPVEPLPPARLHDPRYIHATTLLLAGVPVHVVAGRLGHAADHAAGLHARDPRACGQCGRHPHAVGRWRASLVRAAVSDRVSKITDK</sequence>
<proteinExistence type="predicted"/>
<comment type="caution">
    <text evidence="2">The sequence shown here is derived from an EMBL/GenBank/DDBJ whole genome shotgun (WGS) entry which is preliminary data.</text>
</comment>
<dbReference type="STRING" id="1469144.LI90_4233"/>